<proteinExistence type="predicted"/>
<reference evidence="1 2" key="1">
    <citation type="submission" date="2018-06" db="EMBL/GenBank/DDBJ databases">
        <authorList>
            <consortium name="Pathogen Informatics"/>
            <person name="Doyle S."/>
        </authorList>
    </citation>
    <scope>NUCLEOTIDE SEQUENCE [LARGE SCALE GENOMIC DNA]</scope>
    <source>
        <strain evidence="1 2">NCTC10672</strain>
    </source>
</reference>
<name>A0A377JFC3_HAEPA</name>
<dbReference type="AlphaFoldDB" id="A0A377JFC3"/>
<evidence type="ECO:0000313" key="1">
    <source>
        <dbReference type="EMBL" id="STP02793.1"/>
    </source>
</evidence>
<dbReference type="Proteomes" id="UP000254186">
    <property type="component" value="Unassembled WGS sequence"/>
</dbReference>
<protein>
    <submittedName>
        <fullName evidence="1">Uncharacterized protein</fullName>
    </submittedName>
</protein>
<dbReference type="EMBL" id="UGHY01000002">
    <property type="protein sequence ID" value="STP02793.1"/>
    <property type="molecule type" value="Genomic_DNA"/>
</dbReference>
<accession>A0A377JFC3</accession>
<sequence length="105" mass="12418">MNNTKLVIPSCNDFMSIYGFDCEMDDVIQILKFEHGDEKVNLSFDITVNSVRLRFYRNDILVFDLYREDLLELYLDENGDSLSFKLSDNLIITINFYPEISIFIR</sequence>
<evidence type="ECO:0000313" key="2">
    <source>
        <dbReference type="Proteomes" id="UP000254186"/>
    </source>
</evidence>
<gene>
    <name evidence="1" type="ORF">NCTC10672_00195</name>
</gene>
<dbReference type="RefSeq" id="WP_115179501.1">
    <property type="nucleotide sequence ID" value="NZ_UGHY01000002.1"/>
</dbReference>
<organism evidence="1 2">
    <name type="scientific">Haemophilus parainfluenzae</name>
    <dbReference type="NCBI Taxonomy" id="729"/>
    <lineage>
        <taxon>Bacteria</taxon>
        <taxon>Pseudomonadati</taxon>
        <taxon>Pseudomonadota</taxon>
        <taxon>Gammaproteobacteria</taxon>
        <taxon>Pasteurellales</taxon>
        <taxon>Pasteurellaceae</taxon>
        <taxon>Haemophilus</taxon>
    </lineage>
</organism>